<gene>
    <name evidence="2" type="ORF">ACFQ08_40330</name>
</gene>
<dbReference type="EMBL" id="JBHTHX010002712">
    <property type="protein sequence ID" value="MFD0890833.1"/>
    <property type="molecule type" value="Genomic_DNA"/>
</dbReference>
<protein>
    <submittedName>
        <fullName evidence="2">Uncharacterized protein</fullName>
    </submittedName>
</protein>
<keyword evidence="1" id="KW-0812">Transmembrane</keyword>
<keyword evidence="1" id="KW-1133">Transmembrane helix</keyword>
<keyword evidence="1" id="KW-0472">Membrane</keyword>
<organism evidence="2 3">
    <name type="scientific">Streptosporangium algeriense</name>
    <dbReference type="NCBI Taxonomy" id="1682748"/>
    <lineage>
        <taxon>Bacteria</taxon>
        <taxon>Bacillati</taxon>
        <taxon>Actinomycetota</taxon>
        <taxon>Actinomycetes</taxon>
        <taxon>Streptosporangiales</taxon>
        <taxon>Streptosporangiaceae</taxon>
        <taxon>Streptosporangium</taxon>
    </lineage>
</organism>
<evidence type="ECO:0000313" key="3">
    <source>
        <dbReference type="Proteomes" id="UP001597024"/>
    </source>
</evidence>
<feature type="transmembrane region" description="Helical" evidence="1">
    <location>
        <begin position="9"/>
        <end position="27"/>
    </location>
</feature>
<proteinExistence type="predicted"/>
<feature type="non-terminal residue" evidence="2">
    <location>
        <position position="123"/>
    </location>
</feature>
<accession>A0ABW3E421</accession>
<evidence type="ECO:0000313" key="2">
    <source>
        <dbReference type="EMBL" id="MFD0890833.1"/>
    </source>
</evidence>
<reference evidence="3" key="1">
    <citation type="journal article" date="2019" name="Int. J. Syst. Evol. Microbiol.">
        <title>The Global Catalogue of Microorganisms (GCM) 10K type strain sequencing project: providing services to taxonomists for standard genome sequencing and annotation.</title>
        <authorList>
            <consortium name="The Broad Institute Genomics Platform"/>
            <consortium name="The Broad Institute Genome Sequencing Center for Infectious Disease"/>
            <person name="Wu L."/>
            <person name="Ma J."/>
        </authorList>
    </citation>
    <scope>NUCLEOTIDE SEQUENCE [LARGE SCALE GENOMIC DNA]</scope>
    <source>
        <strain evidence="3">CCUG 62974</strain>
    </source>
</reference>
<sequence>MRRYLAARITSWAGSSITLVALPVLLYQRTGDAALTGLLTALEAAPYLLLGLPALEAIEIDLEGETRTILPDGWRVVSASGRFSPEEVTELFADRPTEERARPYWLVRWAVPVVGTATGEQEP</sequence>
<keyword evidence="3" id="KW-1185">Reference proteome</keyword>
<dbReference type="Proteomes" id="UP001597024">
    <property type="component" value="Unassembled WGS sequence"/>
</dbReference>
<name>A0ABW3E421_9ACTN</name>
<evidence type="ECO:0000256" key="1">
    <source>
        <dbReference type="SAM" id="Phobius"/>
    </source>
</evidence>
<comment type="caution">
    <text evidence="2">The sequence shown here is derived from an EMBL/GenBank/DDBJ whole genome shotgun (WGS) entry which is preliminary data.</text>
</comment>